<keyword evidence="4" id="KW-0805">Transcription regulation</keyword>
<dbReference type="Pfam" id="PF07904">
    <property type="entry name" value="Eaf7"/>
    <property type="match status" value="1"/>
</dbReference>
<evidence type="ECO:0000256" key="6">
    <source>
        <dbReference type="ARBA" id="ARBA00023242"/>
    </source>
</evidence>
<feature type="region of interest" description="Disordered" evidence="7">
    <location>
        <begin position="98"/>
        <end position="218"/>
    </location>
</feature>
<name>A0AAN8PYF5_PATCE</name>
<keyword evidence="3" id="KW-0156">Chromatin regulator</keyword>
<dbReference type="Proteomes" id="UP001347796">
    <property type="component" value="Unassembled WGS sequence"/>
</dbReference>
<dbReference type="GO" id="GO:0005634">
    <property type="term" value="C:nucleus"/>
    <property type="evidence" value="ECO:0007669"/>
    <property type="project" value="UniProtKB-SubCell"/>
</dbReference>
<evidence type="ECO:0000256" key="5">
    <source>
        <dbReference type="ARBA" id="ARBA00023163"/>
    </source>
</evidence>
<protein>
    <recommendedName>
        <fullName evidence="10">MRG-binding protein</fullName>
    </recommendedName>
</protein>
<evidence type="ECO:0000256" key="2">
    <source>
        <dbReference type="ARBA" id="ARBA00007117"/>
    </source>
</evidence>
<proteinExistence type="inferred from homology"/>
<dbReference type="GO" id="GO:0035267">
    <property type="term" value="C:NuA4 histone acetyltransferase complex"/>
    <property type="evidence" value="ECO:0007669"/>
    <property type="project" value="TreeGrafter"/>
</dbReference>
<evidence type="ECO:0000256" key="3">
    <source>
        <dbReference type="ARBA" id="ARBA00022853"/>
    </source>
</evidence>
<comment type="subcellular location">
    <subcellularLocation>
        <location evidence="1">Nucleus</location>
    </subcellularLocation>
</comment>
<reference evidence="8 9" key="1">
    <citation type="submission" date="2024-01" db="EMBL/GenBank/DDBJ databases">
        <title>The genome of the rayed Mediterranean limpet Patella caerulea (Linnaeus, 1758).</title>
        <authorList>
            <person name="Anh-Thu Weber A."/>
            <person name="Halstead-Nussloch G."/>
        </authorList>
    </citation>
    <scope>NUCLEOTIDE SEQUENCE [LARGE SCALE GENOMIC DNA]</scope>
    <source>
        <strain evidence="8">AATW-2023a</strain>
        <tissue evidence="8">Whole specimen</tissue>
    </source>
</reference>
<sequence length="218" mass="24994">MADTSEALQWNVEMEVSLFHAMRGHKPVGVNRHFQMIYIHNKMNESSTKKISSDQIWKQLSTLYQLQALNESEILPFPNKETDFILPDSDYKDLKQKYESPRLSLGESSDVRDHKDHHKDQKDVKQEKTDKMAEGHSKSGKSGSHKMENKGTPTVQSSKEGKGSHTHQNKTDSKSHLTPQSTKDKLKEHLHSSHGGPKRKRTRHSATPNDTPPIKRRR</sequence>
<organism evidence="8 9">
    <name type="scientific">Patella caerulea</name>
    <name type="common">Rayed Mediterranean limpet</name>
    <dbReference type="NCBI Taxonomy" id="87958"/>
    <lineage>
        <taxon>Eukaryota</taxon>
        <taxon>Metazoa</taxon>
        <taxon>Spiralia</taxon>
        <taxon>Lophotrochozoa</taxon>
        <taxon>Mollusca</taxon>
        <taxon>Gastropoda</taxon>
        <taxon>Patellogastropoda</taxon>
        <taxon>Patelloidea</taxon>
        <taxon>Patellidae</taxon>
        <taxon>Patella</taxon>
    </lineage>
</organism>
<dbReference type="AlphaFoldDB" id="A0AAN8PYF5"/>
<keyword evidence="6" id="KW-0539">Nucleus</keyword>
<dbReference type="EMBL" id="JAZGQO010000003">
    <property type="protein sequence ID" value="KAK6188545.1"/>
    <property type="molecule type" value="Genomic_DNA"/>
</dbReference>
<feature type="compositionally biased region" description="Basic and acidic residues" evidence="7">
    <location>
        <begin position="159"/>
        <end position="175"/>
    </location>
</feature>
<dbReference type="PANTHER" id="PTHR13581">
    <property type="entry name" value="MRG-BINDING PROTEIN"/>
    <property type="match status" value="1"/>
</dbReference>
<evidence type="ECO:0000256" key="1">
    <source>
        <dbReference type="ARBA" id="ARBA00004123"/>
    </source>
</evidence>
<comment type="similarity">
    <text evidence="2">Belongs to the EAF7 family.</text>
</comment>
<dbReference type="InterPro" id="IPR012423">
    <property type="entry name" value="Eaf7/MRGBP"/>
</dbReference>
<evidence type="ECO:0008006" key="10">
    <source>
        <dbReference type="Google" id="ProtNLM"/>
    </source>
</evidence>
<evidence type="ECO:0000313" key="9">
    <source>
        <dbReference type="Proteomes" id="UP001347796"/>
    </source>
</evidence>
<evidence type="ECO:0000313" key="8">
    <source>
        <dbReference type="EMBL" id="KAK6188545.1"/>
    </source>
</evidence>
<keyword evidence="5" id="KW-0804">Transcription</keyword>
<comment type="caution">
    <text evidence="8">The sequence shown here is derived from an EMBL/GenBank/DDBJ whole genome shotgun (WGS) entry which is preliminary data.</text>
</comment>
<accession>A0AAN8PYF5</accession>
<gene>
    <name evidence="8" type="ORF">SNE40_004702</name>
</gene>
<dbReference type="PANTHER" id="PTHR13581:SF5">
    <property type="entry name" value="MRG_MORF4L-BINDING PROTEIN"/>
    <property type="match status" value="1"/>
</dbReference>
<evidence type="ECO:0000256" key="7">
    <source>
        <dbReference type="SAM" id="MobiDB-lite"/>
    </source>
</evidence>
<dbReference type="GO" id="GO:0006357">
    <property type="term" value="P:regulation of transcription by RNA polymerase II"/>
    <property type="evidence" value="ECO:0007669"/>
    <property type="project" value="TreeGrafter"/>
</dbReference>
<keyword evidence="9" id="KW-1185">Reference proteome</keyword>
<evidence type="ECO:0000256" key="4">
    <source>
        <dbReference type="ARBA" id="ARBA00023015"/>
    </source>
</evidence>
<feature type="compositionally biased region" description="Basic and acidic residues" evidence="7">
    <location>
        <begin position="109"/>
        <end position="137"/>
    </location>
</feature>
<feature type="compositionally biased region" description="Basic and acidic residues" evidence="7">
    <location>
        <begin position="182"/>
        <end position="191"/>
    </location>
</feature>
<dbReference type="GO" id="GO:0006325">
    <property type="term" value="P:chromatin organization"/>
    <property type="evidence" value="ECO:0007669"/>
    <property type="project" value="UniProtKB-KW"/>
</dbReference>